<reference evidence="1" key="1">
    <citation type="submission" date="2013-05" db="EMBL/GenBank/DDBJ databases">
        <authorList>
            <person name="Yim A.K.Y."/>
            <person name="Chan T.F."/>
            <person name="Ji K.M."/>
            <person name="Liu X.Y."/>
            <person name="Zhou J.W."/>
            <person name="Li R.Q."/>
            <person name="Yang K.Y."/>
            <person name="Li J."/>
            <person name="Li M."/>
            <person name="Law P.T.W."/>
            <person name="Wu Y.L."/>
            <person name="Cai Z.L."/>
            <person name="Qin H."/>
            <person name="Bao Y."/>
            <person name="Leung R.K.K."/>
            <person name="Ng P.K.S."/>
            <person name="Zou J."/>
            <person name="Zhong X.J."/>
            <person name="Ran P.X."/>
            <person name="Zhong N.S."/>
            <person name="Liu Z.G."/>
            <person name="Tsui S.K.W."/>
        </authorList>
    </citation>
    <scope>NUCLEOTIDE SEQUENCE</scope>
    <source>
        <strain evidence="1">Derf</strain>
        <tissue evidence="1">Whole organism</tissue>
    </source>
</reference>
<name>A0A922HUU5_DERFA</name>
<sequence>MFSLFKDVKTIDGRHYETFIEAAKAAGYNVTTGYMSDDSYYQQAMEEAANFQMPYQLRGFFACLLVYCEVSNPTELWQTFKTEMAADFARNQFLSSQAYESLAYHDILQRLSILGQHINEFLQRITYEPVEIEEYVNYEEHQNIGSEKNRNA</sequence>
<accession>A0A922HUU5</accession>
<protein>
    <submittedName>
        <fullName evidence="1">Uncharacterized protein</fullName>
    </submittedName>
</protein>
<proteinExistence type="predicted"/>
<dbReference type="EMBL" id="ASGP02000005">
    <property type="protein sequence ID" value="KAH9506654.1"/>
    <property type="molecule type" value="Genomic_DNA"/>
</dbReference>
<keyword evidence="2" id="KW-1185">Reference proteome</keyword>
<organism evidence="1 2">
    <name type="scientific">Dermatophagoides farinae</name>
    <name type="common">American house dust mite</name>
    <dbReference type="NCBI Taxonomy" id="6954"/>
    <lineage>
        <taxon>Eukaryota</taxon>
        <taxon>Metazoa</taxon>
        <taxon>Ecdysozoa</taxon>
        <taxon>Arthropoda</taxon>
        <taxon>Chelicerata</taxon>
        <taxon>Arachnida</taxon>
        <taxon>Acari</taxon>
        <taxon>Acariformes</taxon>
        <taxon>Sarcoptiformes</taxon>
        <taxon>Astigmata</taxon>
        <taxon>Psoroptidia</taxon>
        <taxon>Analgoidea</taxon>
        <taxon>Pyroglyphidae</taxon>
        <taxon>Dermatophagoidinae</taxon>
        <taxon>Dermatophagoides</taxon>
    </lineage>
</organism>
<reference evidence="1" key="2">
    <citation type="journal article" date="2022" name="Res Sq">
        <title>Comparative Genomics Reveals Insights into the Divergent Evolution of Astigmatic Mites and Household Pest Adaptations.</title>
        <authorList>
            <person name="Xiong Q."/>
            <person name="Wan A.T.-Y."/>
            <person name="Liu X.-Y."/>
            <person name="Fung C.S.-H."/>
            <person name="Xiao X."/>
            <person name="Malainual N."/>
            <person name="Hou J."/>
            <person name="Wang L."/>
            <person name="Wang M."/>
            <person name="Yang K."/>
            <person name="Cui Y."/>
            <person name="Leung E."/>
            <person name="Nong W."/>
            <person name="Shin S.-K."/>
            <person name="Au S."/>
            <person name="Jeong K.Y."/>
            <person name="Chew F.T."/>
            <person name="Hui J."/>
            <person name="Leung T.F."/>
            <person name="Tungtrongchitr A."/>
            <person name="Zhong N."/>
            <person name="Liu Z."/>
            <person name="Tsui S."/>
        </authorList>
    </citation>
    <scope>NUCLEOTIDE SEQUENCE</scope>
    <source>
        <strain evidence="1">Derf</strain>
        <tissue evidence="1">Whole organism</tissue>
    </source>
</reference>
<dbReference type="Proteomes" id="UP000790347">
    <property type="component" value="Unassembled WGS sequence"/>
</dbReference>
<evidence type="ECO:0000313" key="1">
    <source>
        <dbReference type="EMBL" id="KAH9506654.1"/>
    </source>
</evidence>
<evidence type="ECO:0000313" key="2">
    <source>
        <dbReference type="Proteomes" id="UP000790347"/>
    </source>
</evidence>
<dbReference type="AlphaFoldDB" id="A0A922HUU5"/>
<gene>
    <name evidence="1" type="ORF">DERF_011377</name>
</gene>
<comment type="caution">
    <text evidence="1">The sequence shown here is derived from an EMBL/GenBank/DDBJ whole genome shotgun (WGS) entry which is preliminary data.</text>
</comment>